<name>A0ACC1AR72_9ROSI</name>
<keyword evidence="2" id="KW-1185">Reference proteome</keyword>
<accession>A0ACC1AR72</accession>
<gene>
    <name evidence="1" type="ORF">Patl1_31442</name>
</gene>
<reference evidence="2" key="1">
    <citation type="journal article" date="2023" name="G3 (Bethesda)">
        <title>Genome assembly and association tests identify interacting loci associated with vigor, precocity, and sex in interspecific pistachio rootstocks.</title>
        <authorList>
            <person name="Palmer W."/>
            <person name="Jacygrad E."/>
            <person name="Sagayaradj S."/>
            <person name="Cavanaugh K."/>
            <person name="Han R."/>
            <person name="Bertier L."/>
            <person name="Beede B."/>
            <person name="Kafkas S."/>
            <person name="Golino D."/>
            <person name="Preece J."/>
            <person name="Michelmore R."/>
        </authorList>
    </citation>
    <scope>NUCLEOTIDE SEQUENCE [LARGE SCALE GENOMIC DNA]</scope>
</reference>
<dbReference type="EMBL" id="CM047905">
    <property type="protein sequence ID" value="KAJ0089194.1"/>
    <property type="molecule type" value="Genomic_DNA"/>
</dbReference>
<sequence>MLDTTEPLSKRLKICNYKNNVKREIEVAELNPSTSRPTGFADFDLNEFPIDDEDEPQPKRLKEFKLF</sequence>
<evidence type="ECO:0000313" key="1">
    <source>
        <dbReference type="EMBL" id="KAJ0089194.1"/>
    </source>
</evidence>
<proteinExistence type="predicted"/>
<dbReference type="Proteomes" id="UP001164250">
    <property type="component" value="Chromosome 9"/>
</dbReference>
<comment type="caution">
    <text evidence="1">The sequence shown here is derived from an EMBL/GenBank/DDBJ whole genome shotgun (WGS) entry which is preliminary data.</text>
</comment>
<protein>
    <submittedName>
        <fullName evidence="1">Uncharacterized protein</fullName>
    </submittedName>
</protein>
<evidence type="ECO:0000313" key="2">
    <source>
        <dbReference type="Proteomes" id="UP001164250"/>
    </source>
</evidence>
<organism evidence="1 2">
    <name type="scientific">Pistacia atlantica</name>
    <dbReference type="NCBI Taxonomy" id="434234"/>
    <lineage>
        <taxon>Eukaryota</taxon>
        <taxon>Viridiplantae</taxon>
        <taxon>Streptophyta</taxon>
        <taxon>Embryophyta</taxon>
        <taxon>Tracheophyta</taxon>
        <taxon>Spermatophyta</taxon>
        <taxon>Magnoliopsida</taxon>
        <taxon>eudicotyledons</taxon>
        <taxon>Gunneridae</taxon>
        <taxon>Pentapetalae</taxon>
        <taxon>rosids</taxon>
        <taxon>malvids</taxon>
        <taxon>Sapindales</taxon>
        <taxon>Anacardiaceae</taxon>
        <taxon>Pistacia</taxon>
    </lineage>
</organism>